<evidence type="ECO:0000256" key="5">
    <source>
        <dbReference type="ARBA" id="ARBA00023136"/>
    </source>
</evidence>
<feature type="transmembrane region" description="Helical" evidence="6">
    <location>
        <begin position="338"/>
        <end position="360"/>
    </location>
</feature>
<keyword evidence="8" id="KW-1185">Reference proteome</keyword>
<gene>
    <name evidence="7" type="ORF">SPRG_03690</name>
</gene>
<evidence type="ECO:0000256" key="1">
    <source>
        <dbReference type="ARBA" id="ARBA00004141"/>
    </source>
</evidence>
<comment type="subcellular location">
    <subcellularLocation>
        <location evidence="1">Membrane</location>
        <topology evidence="1">Multi-pass membrane protein</topology>
    </subcellularLocation>
</comment>
<name>A0A067CRB0_SAPPC</name>
<evidence type="ECO:0000313" key="7">
    <source>
        <dbReference type="EMBL" id="KDO31770.1"/>
    </source>
</evidence>
<dbReference type="GO" id="GO:0015297">
    <property type="term" value="F:antiporter activity"/>
    <property type="evidence" value="ECO:0007669"/>
    <property type="project" value="InterPro"/>
</dbReference>
<feature type="transmembrane region" description="Helical" evidence="6">
    <location>
        <begin position="79"/>
        <end position="100"/>
    </location>
</feature>
<dbReference type="InterPro" id="IPR045069">
    <property type="entry name" value="MATE_euk"/>
</dbReference>
<dbReference type="RefSeq" id="XP_012197650.1">
    <property type="nucleotide sequence ID" value="XM_012342260.1"/>
</dbReference>
<dbReference type="EMBL" id="KK583197">
    <property type="protein sequence ID" value="KDO31770.1"/>
    <property type="molecule type" value="Genomic_DNA"/>
</dbReference>
<dbReference type="OMA" id="VKFCLYQ"/>
<feature type="transmembrane region" description="Helical" evidence="6">
    <location>
        <begin position="289"/>
        <end position="317"/>
    </location>
</feature>
<dbReference type="GO" id="GO:0016020">
    <property type="term" value="C:membrane"/>
    <property type="evidence" value="ECO:0007669"/>
    <property type="project" value="UniProtKB-SubCell"/>
</dbReference>
<dbReference type="InterPro" id="IPR002528">
    <property type="entry name" value="MATE_fam"/>
</dbReference>
<reference evidence="7 8" key="1">
    <citation type="journal article" date="2013" name="PLoS Genet.">
        <title>Distinctive expansion of potential virulence genes in the genome of the oomycete fish pathogen Saprolegnia parasitica.</title>
        <authorList>
            <person name="Jiang R.H."/>
            <person name="de Bruijn I."/>
            <person name="Haas B.J."/>
            <person name="Belmonte R."/>
            <person name="Lobach L."/>
            <person name="Christie J."/>
            <person name="van den Ackerveken G."/>
            <person name="Bottin A."/>
            <person name="Bulone V."/>
            <person name="Diaz-Moreno S.M."/>
            <person name="Dumas B."/>
            <person name="Fan L."/>
            <person name="Gaulin E."/>
            <person name="Govers F."/>
            <person name="Grenville-Briggs L.J."/>
            <person name="Horner N.R."/>
            <person name="Levin J.Z."/>
            <person name="Mammella M."/>
            <person name="Meijer H.J."/>
            <person name="Morris P."/>
            <person name="Nusbaum C."/>
            <person name="Oome S."/>
            <person name="Phillips A.J."/>
            <person name="van Rooyen D."/>
            <person name="Rzeszutek E."/>
            <person name="Saraiva M."/>
            <person name="Secombes C.J."/>
            <person name="Seidl M.F."/>
            <person name="Snel B."/>
            <person name="Stassen J.H."/>
            <person name="Sykes S."/>
            <person name="Tripathy S."/>
            <person name="van den Berg H."/>
            <person name="Vega-Arreguin J.C."/>
            <person name="Wawra S."/>
            <person name="Young S.K."/>
            <person name="Zeng Q."/>
            <person name="Dieguez-Uribeondo J."/>
            <person name="Russ C."/>
            <person name="Tyler B.M."/>
            <person name="van West P."/>
        </authorList>
    </citation>
    <scope>NUCLEOTIDE SEQUENCE [LARGE SCALE GENOMIC DNA]</scope>
    <source>
        <strain evidence="7 8">CBS 223.65</strain>
    </source>
</reference>
<proteinExistence type="inferred from homology"/>
<feature type="transmembrane region" description="Helical" evidence="6">
    <location>
        <begin position="441"/>
        <end position="460"/>
    </location>
</feature>
<comment type="similarity">
    <text evidence="2">Belongs to the multi antimicrobial extrusion (MATE) (TC 2.A.66.1) family.</text>
</comment>
<evidence type="ECO:0000256" key="2">
    <source>
        <dbReference type="ARBA" id="ARBA00010199"/>
    </source>
</evidence>
<evidence type="ECO:0000313" key="8">
    <source>
        <dbReference type="Proteomes" id="UP000030745"/>
    </source>
</evidence>
<feature type="transmembrane region" description="Helical" evidence="6">
    <location>
        <begin position="112"/>
        <end position="136"/>
    </location>
</feature>
<dbReference type="CDD" id="cd13132">
    <property type="entry name" value="MATE_eukaryotic"/>
    <property type="match status" value="1"/>
</dbReference>
<feature type="transmembrane region" description="Helical" evidence="6">
    <location>
        <begin position="409"/>
        <end position="429"/>
    </location>
</feature>
<evidence type="ECO:0008006" key="9">
    <source>
        <dbReference type="Google" id="ProtNLM"/>
    </source>
</evidence>
<evidence type="ECO:0000256" key="3">
    <source>
        <dbReference type="ARBA" id="ARBA00022692"/>
    </source>
</evidence>
<dbReference type="KEGG" id="spar:SPRG_03690"/>
<feature type="transmembrane region" description="Helical" evidence="6">
    <location>
        <begin position="156"/>
        <end position="174"/>
    </location>
</feature>
<dbReference type="NCBIfam" id="TIGR00797">
    <property type="entry name" value="matE"/>
    <property type="match status" value="1"/>
</dbReference>
<dbReference type="AlphaFoldDB" id="A0A067CRB0"/>
<dbReference type="GeneID" id="24126174"/>
<evidence type="ECO:0000256" key="4">
    <source>
        <dbReference type="ARBA" id="ARBA00022989"/>
    </source>
</evidence>
<dbReference type="OrthoDB" id="2126698at2759"/>
<dbReference type="GO" id="GO:1990961">
    <property type="term" value="P:xenobiotic detoxification by transmembrane export across the plasma membrane"/>
    <property type="evidence" value="ECO:0007669"/>
    <property type="project" value="InterPro"/>
</dbReference>
<dbReference type="PANTHER" id="PTHR11206">
    <property type="entry name" value="MULTIDRUG RESISTANCE PROTEIN"/>
    <property type="match status" value="1"/>
</dbReference>
<feature type="transmembrane region" description="Helical" evidence="6">
    <location>
        <begin position="372"/>
        <end position="397"/>
    </location>
</feature>
<feature type="transmembrane region" description="Helical" evidence="6">
    <location>
        <begin position="186"/>
        <end position="206"/>
    </location>
</feature>
<keyword evidence="4 6" id="KW-1133">Transmembrane helix</keyword>
<evidence type="ECO:0000256" key="6">
    <source>
        <dbReference type="SAM" id="Phobius"/>
    </source>
</evidence>
<feature type="transmembrane region" description="Helical" evidence="6">
    <location>
        <begin position="37"/>
        <end position="59"/>
    </location>
</feature>
<organism evidence="7 8">
    <name type="scientific">Saprolegnia parasitica (strain CBS 223.65)</name>
    <dbReference type="NCBI Taxonomy" id="695850"/>
    <lineage>
        <taxon>Eukaryota</taxon>
        <taxon>Sar</taxon>
        <taxon>Stramenopiles</taxon>
        <taxon>Oomycota</taxon>
        <taxon>Saprolegniomycetes</taxon>
        <taxon>Saprolegniales</taxon>
        <taxon>Saprolegniaceae</taxon>
        <taxon>Saprolegnia</taxon>
    </lineage>
</organism>
<keyword evidence="5 6" id="KW-0472">Membrane</keyword>
<dbReference type="GO" id="GO:0042910">
    <property type="term" value="F:xenobiotic transmembrane transporter activity"/>
    <property type="evidence" value="ECO:0007669"/>
    <property type="project" value="InterPro"/>
</dbReference>
<dbReference type="Proteomes" id="UP000030745">
    <property type="component" value="Unassembled WGS sequence"/>
</dbReference>
<dbReference type="VEuPathDB" id="FungiDB:SPRG_03690"/>
<accession>A0A067CRB0</accession>
<keyword evidence="3 6" id="KW-0812">Transmembrane</keyword>
<feature type="transmembrane region" description="Helical" evidence="6">
    <location>
        <begin position="256"/>
        <end position="277"/>
    </location>
</feature>
<dbReference type="Pfam" id="PF01554">
    <property type="entry name" value="MatE"/>
    <property type="match status" value="2"/>
</dbReference>
<dbReference type="STRING" id="695850.A0A067CRB0"/>
<sequence>MRVQEETTALLPKTPSLVQSPNFRAVLRDEVRHVYQLASPVVMTYVLELTPGLTSLVLVGQMAADDTKKYVDAAALSVMYLNLTGLSVGIGLATAMDTLCAQAYGAGNVKHIGLYLQTGSIVLLAAFLPVFLANFFSADILIFLQQPEDVAELAGSFSRVMALGLPFLYAYELLKKVLQCQNVTWPMLYSAIICNVVNLVAGYLLVNHTNMGYMGAAVSRTLGNMALPLSLVPYFSQAKNLAFWPGWQIESACRGIPEFIFFGLAGMLMMIFEWWSFEIIALLSGLLPNAMVAIGANAVLVNITATVNMFYLGIAVAGNIRVGNALGANQPKRAQVSAITATALGGVVSIVTGICVYAFRFVYPRFFTQDEAMLALAAEVAVVVAGFQLVNALNSAIQGALRGCGLQNYGAVINFVSYICFGLPMGYLFEFHFEMGLPGLWVGMTMGYTCAMLIGTLILYKSNWQTLADKAQERAFSKE</sequence>
<protein>
    <recommendedName>
        <fullName evidence="9">MATE efflux family protein</fullName>
    </recommendedName>
</protein>